<reference evidence="3" key="1">
    <citation type="submission" date="2017-09" db="EMBL/GenBank/DDBJ databases">
        <title>Depth-based differentiation of microbial function through sediment-hosted aquifers and enrichment of novel symbionts in the deep terrestrial subsurface.</title>
        <authorList>
            <person name="Probst A.J."/>
            <person name="Ladd B."/>
            <person name="Jarett J.K."/>
            <person name="Geller-Mcgrath D.E."/>
            <person name="Sieber C.M.K."/>
            <person name="Emerson J.B."/>
            <person name="Anantharaman K."/>
            <person name="Thomas B.C."/>
            <person name="Malmstrom R."/>
            <person name="Stieglmeier M."/>
            <person name="Klingl A."/>
            <person name="Woyke T."/>
            <person name="Ryan C.M."/>
            <person name="Banfield J.F."/>
        </authorList>
    </citation>
    <scope>NUCLEOTIDE SEQUENCE [LARGE SCALE GENOMIC DNA]</scope>
</reference>
<evidence type="ECO:0000313" key="3">
    <source>
        <dbReference type="Proteomes" id="UP000228596"/>
    </source>
</evidence>
<feature type="compositionally biased region" description="Polar residues" evidence="1">
    <location>
        <begin position="448"/>
        <end position="458"/>
    </location>
</feature>
<comment type="caution">
    <text evidence="2">The sequence shown here is derived from an EMBL/GenBank/DDBJ whole genome shotgun (WGS) entry which is preliminary data.</text>
</comment>
<accession>A0A2M6WXH2</accession>
<protein>
    <submittedName>
        <fullName evidence="2">Uncharacterized protein</fullName>
    </submittedName>
</protein>
<feature type="region of interest" description="Disordered" evidence="1">
    <location>
        <begin position="436"/>
        <end position="458"/>
    </location>
</feature>
<gene>
    <name evidence="2" type="ORF">COT77_01325</name>
</gene>
<dbReference type="AlphaFoldDB" id="A0A2M6WXH2"/>
<name>A0A2M6WXH2_9BACT</name>
<dbReference type="EMBL" id="PEZV01000009">
    <property type="protein sequence ID" value="PIT97461.1"/>
    <property type="molecule type" value="Genomic_DNA"/>
</dbReference>
<organism evidence="2 3">
    <name type="scientific">Candidatus Berkelbacteria bacterium CG10_big_fil_rev_8_21_14_0_10_41_12</name>
    <dbReference type="NCBI Taxonomy" id="1974513"/>
    <lineage>
        <taxon>Bacteria</taxon>
        <taxon>Candidatus Berkelbacteria</taxon>
    </lineage>
</organism>
<proteinExistence type="predicted"/>
<sequence length="478" mass="53034">MKEGNGGSMRKRLARPDSLLGLVSEAVRSQSAQAQMIREVLLALCAQYPTTISRMWVTAAQCSDRKRQSKLVDVLGEFLGILPREVLAEFLEQEILSEEHKDYGGEWPGCFYRLASVPGMSAVACSFERIREISKCLQLAEGFFHEGGSCWSEVFRRAEVRDRQACQILPVMIGTLLLGGKAPIGTFLGEPKVRHIMANKRMFAYRTIGGKLKVCGVDDPKGRLEPEGIPWLLDGLEQAQFALFIVDSMLQDYRMPADCRRLVRQTGKRILENGDEICAKWGEIKSRPIRSWIAGGGLTHIEIRFGKFTSEESGMSHLVLRPGDFPEVTVETKFAVWGSKISERSAIDRESGLLKSLADFEEGSDEFYLRLVITDAVVCQLYRIAFGDPISRRKSDRSNGGSAANPGSGHALLPCFRSLPPGYKPTPVALERSRRMMDGHLPPPGQTLYASPSQEAENSSILPEALDLDPWVGVVKVE</sequence>
<dbReference type="Proteomes" id="UP000228596">
    <property type="component" value="Unassembled WGS sequence"/>
</dbReference>
<evidence type="ECO:0000256" key="1">
    <source>
        <dbReference type="SAM" id="MobiDB-lite"/>
    </source>
</evidence>
<evidence type="ECO:0000313" key="2">
    <source>
        <dbReference type="EMBL" id="PIT97461.1"/>
    </source>
</evidence>